<proteinExistence type="predicted"/>
<dbReference type="EMBL" id="JAWXYG010000009">
    <property type="protein sequence ID" value="KAK4263272.1"/>
    <property type="molecule type" value="Genomic_DNA"/>
</dbReference>
<gene>
    <name evidence="2" type="ORF">QN277_028708</name>
</gene>
<name>A0AAE1MDF6_9FABA</name>
<dbReference type="Pfam" id="PF01471">
    <property type="entry name" value="PG_binding_1"/>
    <property type="match status" value="1"/>
</dbReference>
<evidence type="ECO:0000259" key="1">
    <source>
        <dbReference type="Pfam" id="PF01471"/>
    </source>
</evidence>
<feature type="domain" description="Peptidoglycan binding-like" evidence="1">
    <location>
        <begin position="79"/>
        <end position="124"/>
    </location>
</feature>
<accession>A0AAE1MDF6</accession>
<reference evidence="2" key="1">
    <citation type="submission" date="2023-10" db="EMBL/GenBank/DDBJ databases">
        <title>Chromosome-level genome of the transformable northern wattle, Acacia crassicarpa.</title>
        <authorList>
            <person name="Massaro I."/>
            <person name="Sinha N.R."/>
            <person name="Poethig S."/>
            <person name="Leichty A.R."/>
        </authorList>
    </citation>
    <scope>NUCLEOTIDE SEQUENCE</scope>
    <source>
        <strain evidence="2">Acra3RX</strain>
        <tissue evidence="2">Leaf</tissue>
    </source>
</reference>
<evidence type="ECO:0000313" key="2">
    <source>
        <dbReference type="EMBL" id="KAK4263272.1"/>
    </source>
</evidence>
<dbReference type="AlphaFoldDB" id="A0AAE1MDF6"/>
<dbReference type="Gene3D" id="1.10.101.10">
    <property type="entry name" value="PGBD-like superfamily/PGBD"/>
    <property type="match status" value="1"/>
</dbReference>
<organism evidence="2 3">
    <name type="scientific">Acacia crassicarpa</name>
    <name type="common">northern wattle</name>
    <dbReference type="NCBI Taxonomy" id="499986"/>
    <lineage>
        <taxon>Eukaryota</taxon>
        <taxon>Viridiplantae</taxon>
        <taxon>Streptophyta</taxon>
        <taxon>Embryophyta</taxon>
        <taxon>Tracheophyta</taxon>
        <taxon>Spermatophyta</taxon>
        <taxon>Magnoliopsida</taxon>
        <taxon>eudicotyledons</taxon>
        <taxon>Gunneridae</taxon>
        <taxon>Pentapetalae</taxon>
        <taxon>rosids</taxon>
        <taxon>fabids</taxon>
        <taxon>Fabales</taxon>
        <taxon>Fabaceae</taxon>
        <taxon>Caesalpinioideae</taxon>
        <taxon>mimosoid clade</taxon>
        <taxon>Acacieae</taxon>
        <taxon>Acacia</taxon>
    </lineage>
</organism>
<evidence type="ECO:0000313" key="3">
    <source>
        <dbReference type="Proteomes" id="UP001293593"/>
    </source>
</evidence>
<dbReference type="InterPro" id="IPR036366">
    <property type="entry name" value="PGBDSf"/>
</dbReference>
<dbReference type="Proteomes" id="UP001293593">
    <property type="component" value="Unassembled WGS sequence"/>
</dbReference>
<keyword evidence="3" id="KW-1185">Reference proteome</keyword>
<dbReference type="SUPFAM" id="SSF47090">
    <property type="entry name" value="PGBD-like"/>
    <property type="match status" value="1"/>
</dbReference>
<comment type="caution">
    <text evidence="2">The sequence shown here is derived from an EMBL/GenBank/DDBJ whole genome shotgun (WGS) entry which is preliminary data.</text>
</comment>
<dbReference type="InterPro" id="IPR002477">
    <property type="entry name" value="Peptidoglycan-bd-like"/>
</dbReference>
<protein>
    <recommendedName>
        <fullName evidence="1">Peptidoglycan binding-like domain-containing protein</fullName>
    </recommendedName>
</protein>
<dbReference type="InterPro" id="IPR036365">
    <property type="entry name" value="PGBD-like_sf"/>
</dbReference>
<sequence>MRVTKRACIVFLILSLLIVDESSILLRPASASLLSTIPFWLIKIFRTLKFSKISSALNNLRSFLRSNGGRIRIGNSVDGISKIKDYFDLFGYLNSTLNSNFTDEFSAALESAIETFQRTFNLNVRPTRQRHRFVHHAAAMCPS</sequence>
<dbReference type="GO" id="GO:0140096">
    <property type="term" value="F:catalytic activity, acting on a protein"/>
    <property type="evidence" value="ECO:0007669"/>
    <property type="project" value="UniProtKB-ARBA"/>
</dbReference>